<protein>
    <submittedName>
        <fullName evidence="2">Uncharacterized protein</fullName>
    </submittedName>
</protein>
<feature type="compositionally biased region" description="Pro residues" evidence="1">
    <location>
        <begin position="255"/>
        <end position="264"/>
    </location>
</feature>
<feature type="region of interest" description="Disordered" evidence="1">
    <location>
        <begin position="245"/>
        <end position="264"/>
    </location>
</feature>
<dbReference type="EMBL" id="BORR01000001">
    <property type="protein sequence ID" value="GIO35459.1"/>
    <property type="molecule type" value="Genomic_DNA"/>
</dbReference>
<gene>
    <name evidence="2" type="ORF">J41TS12_03200</name>
</gene>
<keyword evidence="3" id="KW-1185">Reference proteome</keyword>
<organism evidence="2 3">
    <name type="scientific">Paenibacillus antibioticophila</name>
    <dbReference type="NCBI Taxonomy" id="1274374"/>
    <lineage>
        <taxon>Bacteria</taxon>
        <taxon>Bacillati</taxon>
        <taxon>Bacillota</taxon>
        <taxon>Bacilli</taxon>
        <taxon>Bacillales</taxon>
        <taxon>Paenibacillaceae</taxon>
        <taxon>Paenibacillus</taxon>
    </lineage>
</organism>
<dbReference type="AlphaFoldDB" id="A0A919XPC0"/>
<name>A0A919XPC0_9BACL</name>
<accession>A0A919XPC0</accession>
<proteinExistence type="predicted"/>
<feature type="compositionally biased region" description="Low complexity" evidence="1">
    <location>
        <begin position="245"/>
        <end position="254"/>
    </location>
</feature>
<evidence type="ECO:0000313" key="2">
    <source>
        <dbReference type="EMBL" id="GIO35459.1"/>
    </source>
</evidence>
<sequence>MYVDKSKVVDILESSTVYHDAPTTSGLVRVEKIDNLAGVDKSTGKIFDKKAFKDSLLKYYSSDKVKYSENIKNIDKTIESLLSSKSNSSKINSEIVPFYSDGQVIMQGWSKEAKLISSENRVTYKTSWITEDNYRSSVPITATYTKTSSVSKSIGFEGDAEIKAKFGFTASATVSQSTTISQGADVPAWTVWGTRPYIKYKLEKYSGEYYYTIFAGGSLNTYYYNKTGENYILITKSNEYWSRTNTSKSTTATTPTPPTGAPNV</sequence>
<dbReference type="Proteomes" id="UP000681162">
    <property type="component" value="Unassembled WGS sequence"/>
</dbReference>
<evidence type="ECO:0000256" key="1">
    <source>
        <dbReference type="SAM" id="MobiDB-lite"/>
    </source>
</evidence>
<evidence type="ECO:0000313" key="3">
    <source>
        <dbReference type="Proteomes" id="UP000681162"/>
    </source>
</evidence>
<comment type="caution">
    <text evidence="2">The sequence shown here is derived from an EMBL/GenBank/DDBJ whole genome shotgun (WGS) entry which is preliminary data.</text>
</comment>
<reference evidence="2 3" key="1">
    <citation type="submission" date="2021-03" db="EMBL/GenBank/DDBJ databases">
        <title>Antimicrobial resistance genes in bacteria isolated from Japanese honey, and their potential for conferring macrolide and lincosamide resistance in the American foulbrood pathogen Paenibacillus larvae.</title>
        <authorList>
            <person name="Okamoto M."/>
            <person name="Kumagai M."/>
            <person name="Kanamori H."/>
            <person name="Takamatsu D."/>
        </authorList>
    </citation>
    <scope>NUCLEOTIDE SEQUENCE [LARGE SCALE GENOMIC DNA]</scope>
    <source>
        <strain evidence="2 3">J41TS12</strain>
    </source>
</reference>